<dbReference type="InterPro" id="IPR011050">
    <property type="entry name" value="Pectin_lyase_fold/virulence"/>
</dbReference>
<dbReference type="EMBL" id="MT141493">
    <property type="protein sequence ID" value="QJA63249.1"/>
    <property type="molecule type" value="Genomic_DNA"/>
</dbReference>
<organism evidence="1">
    <name type="scientific">viral metagenome</name>
    <dbReference type="NCBI Taxonomy" id="1070528"/>
    <lineage>
        <taxon>unclassified sequences</taxon>
        <taxon>metagenomes</taxon>
        <taxon>organismal metagenomes</taxon>
    </lineage>
</organism>
<reference evidence="1" key="1">
    <citation type="submission" date="2020-03" db="EMBL/GenBank/DDBJ databases">
        <title>The deep terrestrial virosphere.</title>
        <authorList>
            <person name="Holmfeldt K."/>
            <person name="Nilsson E."/>
            <person name="Simone D."/>
            <person name="Lopez-Fernandez M."/>
            <person name="Wu X."/>
            <person name="de Brujin I."/>
            <person name="Lundin D."/>
            <person name="Andersson A."/>
            <person name="Bertilsson S."/>
            <person name="Dopson M."/>
        </authorList>
    </citation>
    <scope>NUCLEOTIDE SEQUENCE</scope>
    <source>
        <strain evidence="3">MM415A00170</strain>
        <strain evidence="2">MM415B00642</strain>
        <strain evidence="1">TM448A00430</strain>
        <strain evidence="4">TM448B00346</strain>
    </source>
</reference>
<sequence>MMLVPQIKVADELYKSNTVHTHPISKDYPLITVAAYDAPARLRARANYTCNGTNDIELQQAIDEVEANGGGGIQCVGNTFNFASGLVFSPLNLSSTLYFNAPGVTFNYSGSGVAITANTNVVNGNQTYTWAKIVMDGFRLTGTSSGTTGLLVRASNLHIFRNIKIDGFTGAGAWAIELKSVGSGEWLEQNYFEQIYATGNSNGIYWNSDYALFMNNRILGMAISATAGNTAWKNTTCCPYGCVFIGVSASPQGDNVTCIDFGNDTYARAWYGTVFINIVIDSGLPYTGVTCFTNAGPHNPLLIGAEVSTGALGSGAVLWGGTARDTYLNRAITHHTAYHVLTVKESGSVHTNLGAGGAITLALPQDAVSGCTFKFGVMTAQELRINPGAAGAIYINGAKQTDSKYITADDEAESIQLIADGNGDWLALSAVGTWTVET</sequence>
<dbReference type="SUPFAM" id="SSF51126">
    <property type="entry name" value="Pectin lyase-like"/>
    <property type="match status" value="1"/>
</dbReference>
<proteinExistence type="predicted"/>
<dbReference type="EMBL" id="MT142534">
    <property type="protein sequence ID" value="QJA84755.1"/>
    <property type="molecule type" value="Genomic_DNA"/>
</dbReference>
<name>A0A6H1ZGY5_9ZZZZ</name>
<evidence type="ECO:0000313" key="4">
    <source>
        <dbReference type="EMBL" id="QJH95115.1"/>
    </source>
</evidence>
<protein>
    <submittedName>
        <fullName evidence="1">Uncharacterized protein</fullName>
    </submittedName>
</protein>
<accession>A0A6H1ZGY5</accession>
<dbReference type="AlphaFoldDB" id="A0A6H1ZGY5"/>
<evidence type="ECO:0000313" key="2">
    <source>
        <dbReference type="EMBL" id="QJA63249.1"/>
    </source>
</evidence>
<dbReference type="EMBL" id="MT144011">
    <property type="protein sequence ID" value="QJA46460.1"/>
    <property type="molecule type" value="Genomic_DNA"/>
</dbReference>
<gene>
    <name evidence="3" type="ORF">MM415A00170_0019</name>
    <name evidence="2" type="ORF">MM415B00642_0018</name>
    <name evidence="1" type="ORF">TM448A00430_0017</name>
    <name evidence="4" type="ORF">TM448B00346_0013</name>
</gene>
<dbReference type="EMBL" id="MT144613">
    <property type="protein sequence ID" value="QJH95115.1"/>
    <property type="molecule type" value="Genomic_DNA"/>
</dbReference>
<evidence type="ECO:0000313" key="3">
    <source>
        <dbReference type="EMBL" id="QJA84755.1"/>
    </source>
</evidence>
<evidence type="ECO:0000313" key="1">
    <source>
        <dbReference type="EMBL" id="QJA46460.1"/>
    </source>
</evidence>